<dbReference type="EMBL" id="JBHRXE010000009">
    <property type="protein sequence ID" value="MFC3568716.1"/>
    <property type="molecule type" value="Genomic_DNA"/>
</dbReference>
<dbReference type="Proteomes" id="UP001595596">
    <property type="component" value="Unassembled WGS sequence"/>
</dbReference>
<organism evidence="2 3">
    <name type="scientific">Paracoccus simplex</name>
    <dbReference type="NCBI Taxonomy" id="2086346"/>
    <lineage>
        <taxon>Bacteria</taxon>
        <taxon>Pseudomonadati</taxon>
        <taxon>Pseudomonadota</taxon>
        <taxon>Alphaproteobacteria</taxon>
        <taxon>Rhodobacterales</taxon>
        <taxon>Paracoccaceae</taxon>
        <taxon>Paracoccus</taxon>
    </lineage>
</organism>
<gene>
    <name evidence="2" type="ORF">ACFOMP_04565</name>
</gene>
<name>A0ABV7RXH2_9RHOB</name>
<proteinExistence type="predicted"/>
<dbReference type="SUPFAM" id="SSF51294">
    <property type="entry name" value="Hedgehog/intein (Hint) domain"/>
    <property type="match status" value="1"/>
</dbReference>
<sequence>MTFEHGGDHGGQGDHCGPSGPDCEKMIYLGKLPDMDPNEFFSGAEKAGKILGGQDFGSSDQPLSKRLVEVSADDRNRDGVIDTNDGPWGFRSESIRHDADGDGNESAYKVDATFIVHNTAVTFRNPDGSVETLNLPVRIMQDTAGNTFLMPPPESASAAEVAAMTSRPIASVDFPSNPRCYDLCHDGIFTDRHCFPCFARGTLIETEHGIIPVEELAPGIRVVTRDHGLQPVRWIGSRLLGSRSLAVSPNLRPIRISAGALGRGLPHRDLMVSPQHRILARSKIARKMFGADEVLVAAKQLLQIPGIDIAEDVEAVEYFHVLFDRHEIVLSEGAETESLYTGAEALKSVGRAAREEIFAIFPELRDRAEEDLPAGARILASGRMGRKLAVRHAQHHKPLVE</sequence>
<keyword evidence="3" id="KW-1185">Reference proteome</keyword>
<protein>
    <submittedName>
        <fullName evidence="2">Hint domain-containing protein</fullName>
    </submittedName>
</protein>
<dbReference type="InterPro" id="IPR036844">
    <property type="entry name" value="Hint_dom_sf"/>
</dbReference>
<dbReference type="Pfam" id="PF13403">
    <property type="entry name" value="Hint_2"/>
    <property type="match status" value="1"/>
</dbReference>
<dbReference type="RefSeq" id="WP_379028161.1">
    <property type="nucleotide sequence ID" value="NZ_JBHRXE010000009.1"/>
</dbReference>
<evidence type="ECO:0000259" key="1">
    <source>
        <dbReference type="Pfam" id="PF13403"/>
    </source>
</evidence>
<feature type="domain" description="Hedgehog/Intein (Hint)" evidence="1">
    <location>
        <begin position="196"/>
        <end position="342"/>
    </location>
</feature>
<evidence type="ECO:0000313" key="2">
    <source>
        <dbReference type="EMBL" id="MFC3568716.1"/>
    </source>
</evidence>
<evidence type="ECO:0000313" key="3">
    <source>
        <dbReference type="Proteomes" id="UP001595596"/>
    </source>
</evidence>
<comment type="caution">
    <text evidence="2">The sequence shown here is derived from an EMBL/GenBank/DDBJ whole genome shotgun (WGS) entry which is preliminary data.</text>
</comment>
<accession>A0ABV7RXH2</accession>
<dbReference type="InterPro" id="IPR028992">
    <property type="entry name" value="Hedgehog/Intein_dom"/>
</dbReference>
<reference evidence="3" key="1">
    <citation type="journal article" date="2019" name="Int. J. Syst. Evol. Microbiol.">
        <title>The Global Catalogue of Microorganisms (GCM) 10K type strain sequencing project: providing services to taxonomists for standard genome sequencing and annotation.</title>
        <authorList>
            <consortium name="The Broad Institute Genomics Platform"/>
            <consortium name="The Broad Institute Genome Sequencing Center for Infectious Disease"/>
            <person name="Wu L."/>
            <person name="Ma J."/>
        </authorList>
    </citation>
    <scope>NUCLEOTIDE SEQUENCE [LARGE SCALE GENOMIC DNA]</scope>
    <source>
        <strain evidence="3">VKM B-3226</strain>
    </source>
</reference>